<feature type="active site" description="Proton donor" evidence="4">
    <location>
        <position position="214"/>
    </location>
</feature>
<dbReference type="SUPFAM" id="SSF49899">
    <property type="entry name" value="Concanavalin A-like lectins/glucanases"/>
    <property type="match status" value="1"/>
</dbReference>
<dbReference type="InterPro" id="IPR023296">
    <property type="entry name" value="Glyco_hydro_beta-prop_sf"/>
</dbReference>
<dbReference type="CDD" id="cd18617">
    <property type="entry name" value="GH43_XynB-like"/>
    <property type="match status" value="1"/>
</dbReference>
<gene>
    <name evidence="8" type="ORF">PV09_05140</name>
</gene>
<keyword evidence="2 6" id="KW-0378">Hydrolase</keyword>
<evidence type="ECO:0000256" key="4">
    <source>
        <dbReference type="PIRSR" id="PIRSR606710-1"/>
    </source>
</evidence>
<evidence type="ECO:0000256" key="5">
    <source>
        <dbReference type="PIRSR" id="PIRSR606710-2"/>
    </source>
</evidence>
<dbReference type="Proteomes" id="UP000053259">
    <property type="component" value="Unassembled WGS sequence"/>
</dbReference>
<dbReference type="InterPro" id="IPR041542">
    <property type="entry name" value="GH43_C2"/>
</dbReference>
<evidence type="ECO:0000259" key="7">
    <source>
        <dbReference type="Pfam" id="PF17851"/>
    </source>
</evidence>
<dbReference type="PANTHER" id="PTHR42812">
    <property type="entry name" value="BETA-XYLOSIDASE"/>
    <property type="match status" value="1"/>
</dbReference>
<dbReference type="InterPro" id="IPR006710">
    <property type="entry name" value="Glyco_hydro_43"/>
</dbReference>
<evidence type="ECO:0000313" key="8">
    <source>
        <dbReference type="EMBL" id="KIW03841.1"/>
    </source>
</evidence>
<dbReference type="STRING" id="253628.A0A0D1XMQ1"/>
<dbReference type="Pfam" id="PF17851">
    <property type="entry name" value="GH43_C2"/>
    <property type="match status" value="1"/>
</dbReference>
<name>A0A0D1XMQ1_9PEZI</name>
<dbReference type="GO" id="GO:0004553">
    <property type="term" value="F:hydrolase activity, hydrolyzing O-glycosyl compounds"/>
    <property type="evidence" value="ECO:0007669"/>
    <property type="project" value="InterPro"/>
</dbReference>
<dbReference type="Gene3D" id="2.60.120.200">
    <property type="match status" value="1"/>
</dbReference>
<protein>
    <recommendedName>
        <fullName evidence="7">Beta-xylosidase C-terminal Concanavalin A-like domain-containing protein</fullName>
    </recommendedName>
</protein>
<dbReference type="EMBL" id="KN847543">
    <property type="protein sequence ID" value="KIW03841.1"/>
    <property type="molecule type" value="Genomic_DNA"/>
</dbReference>
<dbReference type="GO" id="GO:0005975">
    <property type="term" value="P:carbohydrate metabolic process"/>
    <property type="evidence" value="ECO:0007669"/>
    <property type="project" value="InterPro"/>
</dbReference>
<dbReference type="VEuPathDB" id="FungiDB:PV09_05140"/>
<dbReference type="RefSeq" id="XP_016213710.1">
    <property type="nucleotide sequence ID" value="XM_016358609.1"/>
</dbReference>
<keyword evidence="3 6" id="KW-0326">Glycosidase</keyword>
<keyword evidence="9" id="KW-1185">Reference proteome</keyword>
<evidence type="ECO:0000256" key="3">
    <source>
        <dbReference type="ARBA" id="ARBA00023295"/>
    </source>
</evidence>
<organism evidence="8 9">
    <name type="scientific">Verruconis gallopava</name>
    <dbReference type="NCBI Taxonomy" id="253628"/>
    <lineage>
        <taxon>Eukaryota</taxon>
        <taxon>Fungi</taxon>
        <taxon>Dikarya</taxon>
        <taxon>Ascomycota</taxon>
        <taxon>Pezizomycotina</taxon>
        <taxon>Dothideomycetes</taxon>
        <taxon>Pleosporomycetidae</taxon>
        <taxon>Venturiales</taxon>
        <taxon>Sympoventuriaceae</taxon>
        <taxon>Verruconis</taxon>
    </lineage>
</organism>
<dbReference type="PANTHER" id="PTHR42812:SF16">
    <property type="entry name" value="HYDROLASE, PUTATIVE (AFU_ORTHOLOGUE AFUA_7G06110)-RELATED"/>
    <property type="match status" value="1"/>
</dbReference>
<dbReference type="OrthoDB" id="2139957at2759"/>
<evidence type="ECO:0000256" key="2">
    <source>
        <dbReference type="ARBA" id="ARBA00022801"/>
    </source>
</evidence>
<feature type="active site" description="Proton acceptor" evidence="4">
    <location>
        <position position="15"/>
    </location>
</feature>
<sequence length="561" mass="62863">MGTYTNPIIPGFNPDPSITRVGKDFFLVTSTFDFFPGIPIYHSTDLIKWRLISHVLTRKSQLDIRAVEIGGGVWAPTIRYRTAQQEGKAADEGGAFYVCGSCFDRYRPQADERIWPRGWYAKCKERDIWDGMGSGWSELVYFDMVGFDQDLFWDDDSGDVYLSSTYRMHDRTPVPTGAKPLKDFAVHICKVDLSTGRCLTRPRLLRSSPSGIAEGSHIIKRGSYYYLFTAEGGTEDGHSEYVSRSKSGPLGPWESGGKIVGSGTGPEDEVQNTGHCDLVEDADGNWWAVLLAVRPRKRPDGTWEPSVFGRETFLIPVTWRDDWPILNNNERISLVGNAPGLYQHAEATTWRDDFADGNGMQLGWYRKSTPQKVDWSLTERPGWLRLWGAPYSLNTAVCSTTWLRKQTQAETTFETRIDFRPDSNRVEAGLVVWLNHTCFSSVGIRLADGKGCRRVVSLSLADGRKITQPLATADSEVLLVVQCGSEYRFGYREIGSDSRIRYVGSICNSSMLKEPDVGVIFTGMMVGLYAFGEWEAALVPADFAYAKFRPNSVDNEPNKAV</sequence>
<dbReference type="AlphaFoldDB" id="A0A0D1XMQ1"/>
<accession>A0A0D1XMQ1</accession>
<evidence type="ECO:0000313" key="9">
    <source>
        <dbReference type="Proteomes" id="UP000053259"/>
    </source>
</evidence>
<dbReference type="Gene3D" id="2.115.10.20">
    <property type="entry name" value="Glycosyl hydrolase domain, family 43"/>
    <property type="match status" value="1"/>
</dbReference>
<proteinExistence type="inferred from homology"/>
<comment type="similarity">
    <text evidence="1 6">Belongs to the glycosyl hydrolase 43 family.</text>
</comment>
<dbReference type="GeneID" id="27313113"/>
<feature type="site" description="Important for catalytic activity, responsible for pKa modulation of the active site Glu and correct orientation of both the proton donor and substrate" evidence="5">
    <location>
        <position position="148"/>
    </location>
</feature>
<evidence type="ECO:0000256" key="1">
    <source>
        <dbReference type="ARBA" id="ARBA00009865"/>
    </source>
</evidence>
<dbReference type="InParanoid" id="A0A0D1XMQ1"/>
<feature type="domain" description="Beta-xylosidase C-terminal Concanavalin A-like" evidence="7">
    <location>
        <begin position="351"/>
        <end position="549"/>
    </location>
</feature>
<dbReference type="SUPFAM" id="SSF75005">
    <property type="entry name" value="Arabinanase/levansucrase/invertase"/>
    <property type="match status" value="1"/>
</dbReference>
<dbReference type="InterPro" id="IPR013320">
    <property type="entry name" value="ConA-like_dom_sf"/>
</dbReference>
<reference evidence="8 9" key="1">
    <citation type="submission" date="2015-01" db="EMBL/GenBank/DDBJ databases">
        <title>The Genome Sequence of Ochroconis gallopava CBS43764.</title>
        <authorList>
            <consortium name="The Broad Institute Genomics Platform"/>
            <person name="Cuomo C."/>
            <person name="de Hoog S."/>
            <person name="Gorbushina A."/>
            <person name="Stielow B."/>
            <person name="Teixiera M."/>
            <person name="Abouelleil A."/>
            <person name="Chapman S.B."/>
            <person name="Priest M."/>
            <person name="Young S.K."/>
            <person name="Wortman J."/>
            <person name="Nusbaum C."/>
            <person name="Birren B."/>
        </authorList>
    </citation>
    <scope>NUCLEOTIDE SEQUENCE [LARGE SCALE GENOMIC DNA]</scope>
    <source>
        <strain evidence="8 9">CBS 43764</strain>
    </source>
</reference>
<dbReference type="HOGENOM" id="CLU_016508_2_0_1"/>
<dbReference type="InterPro" id="IPR051795">
    <property type="entry name" value="Glycosyl_Hydrlase_43"/>
</dbReference>
<evidence type="ECO:0000256" key="6">
    <source>
        <dbReference type="RuleBase" id="RU361187"/>
    </source>
</evidence>
<dbReference type="Pfam" id="PF04616">
    <property type="entry name" value="Glyco_hydro_43"/>
    <property type="match status" value="1"/>
</dbReference>